<dbReference type="GO" id="GO:0006354">
    <property type="term" value="P:DNA-templated transcription elongation"/>
    <property type="evidence" value="ECO:0007669"/>
    <property type="project" value="InterPro"/>
</dbReference>
<dbReference type="InterPro" id="IPR036735">
    <property type="entry name" value="NGN_dom_sf"/>
</dbReference>
<dbReference type="Pfam" id="PF02357">
    <property type="entry name" value="NusG"/>
    <property type="match status" value="1"/>
</dbReference>
<comment type="caution">
    <text evidence="3">The sequence shown here is derived from an EMBL/GenBank/DDBJ whole genome shotgun (WGS) entry which is preliminary data.</text>
</comment>
<evidence type="ECO:0000259" key="2">
    <source>
        <dbReference type="Pfam" id="PF02357"/>
    </source>
</evidence>
<name>A0AB35ISM7_9FIRM</name>
<dbReference type="Gene3D" id="3.30.70.940">
    <property type="entry name" value="NusG, N-terminal domain"/>
    <property type="match status" value="1"/>
</dbReference>
<dbReference type="EMBL" id="JAQLKE010000070">
    <property type="protein sequence ID" value="MDB7085988.1"/>
    <property type="molecule type" value="Genomic_DNA"/>
</dbReference>
<evidence type="ECO:0000313" key="4">
    <source>
        <dbReference type="Proteomes" id="UP001211987"/>
    </source>
</evidence>
<proteinExistence type="predicted"/>
<sequence>MNYYVLFCQTVRTEKVCQILNKKDGLHAFIPKMEVYIHINGNIDLKTMFPGYLFIKTKMNQLEFSSFILSLDEEKKGIIKELKKQDVSALSDDEIKLFEHLLDKKGILRMSEGFKQNGITRVISGPLIHFENCIVDTNKRDRIAVLNINFLGRSIKAGIKFKQNK</sequence>
<dbReference type="Proteomes" id="UP001211987">
    <property type="component" value="Unassembled WGS sequence"/>
</dbReference>
<dbReference type="RefSeq" id="WP_134583332.1">
    <property type="nucleotide sequence ID" value="NZ_CAACVM010000029.1"/>
</dbReference>
<protein>
    <submittedName>
        <fullName evidence="3">Transcription termination/antitermination NusG family protein</fullName>
    </submittedName>
</protein>
<gene>
    <name evidence="3" type="ORF">PM738_19610</name>
</gene>
<dbReference type="SUPFAM" id="SSF82679">
    <property type="entry name" value="N-utilization substance G protein NusG, N-terminal domain"/>
    <property type="match status" value="1"/>
</dbReference>
<dbReference type="InterPro" id="IPR006645">
    <property type="entry name" value="NGN-like_dom"/>
</dbReference>
<keyword evidence="1" id="KW-0804">Transcription</keyword>
<organism evidence="3 4">
    <name type="scientific">Thomasclavelia ramosa</name>
    <dbReference type="NCBI Taxonomy" id="1547"/>
    <lineage>
        <taxon>Bacteria</taxon>
        <taxon>Bacillati</taxon>
        <taxon>Bacillota</taxon>
        <taxon>Erysipelotrichia</taxon>
        <taxon>Erysipelotrichales</taxon>
        <taxon>Coprobacillaceae</taxon>
        <taxon>Thomasclavelia</taxon>
    </lineage>
</organism>
<dbReference type="CDD" id="cd08000">
    <property type="entry name" value="NGN"/>
    <property type="match status" value="1"/>
</dbReference>
<feature type="domain" description="NusG-like N-terminal" evidence="2">
    <location>
        <begin position="1"/>
        <end position="98"/>
    </location>
</feature>
<evidence type="ECO:0000313" key="3">
    <source>
        <dbReference type="EMBL" id="MDB7085988.1"/>
    </source>
</evidence>
<dbReference type="AlphaFoldDB" id="A0AB35ISM7"/>
<evidence type="ECO:0000256" key="1">
    <source>
        <dbReference type="ARBA" id="ARBA00023163"/>
    </source>
</evidence>
<accession>A0AB35ISM7</accession>
<reference evidence="3" key="1">
    <citation type="submission" date="2023-01" db="EMBL/GenBank/DDBJ databases">
        <title>Human gut microbiome strain richness.</title>
        <authorList>
            <person name="Chen-Liaw A."/>
        </authorList>
    </citation>
    <scope>NUCLEOTIDE SEQUENCE</scope>
    <source>
        <strain evidence="3">1001217st2_G6_1001217B_191108</strain>
    </source>
</reference>